<evidence type="ECO:0000256" key="3">
    <source>
        <dbReference type="ARBA" id="ARBA00023237"/>
    </source>
</evidence>
<reference evidence="6" key="1">
    <citation type="submission" date="2018-05" db="EMBL/GenBank/DDBJ databases">
        <authorList>
            <person name="Lanie J.A."/>
            <person name="Ng W.-L."/>
            <person name="Kazmierczak K.M."/>
            <person name="Andrzejewski T.M."/>
            <person name="Davidsen T.M."/>
            <person name="Wayne K.J."/>
            <person name="Tettelin H."/>
            <person name="Glass J.I."/>
            <person name="Rusch D."/>
            <person name="Podicherti R."/>
            <person name="Tsui H.-C.T."/>
            <person name="Winkler M.E."/>
        </authorList>
    </citation>
    <scope>NUCLEOTIDE SEQUENCE</scope>
</reference>
<sequence>MAQELPEDDATVTYPASYFAEYGAVSVSDMLNRIPGIGLALEGNQVPSFGGNDRGLGAEGQILINGKRLAGKANEASSQLDRISADQVEYIEIIRGTSGDLDLRNTGQLVNIVLKGERSTSNISTELGFTRFHDGELKPLGTISYSGQTGQLDYLLSADVRSGCNGGNWWGNCHPLQESFETSLLADRSLNETRAFDRYTEQTNYRFNTNLVYQATPDDRIAFNALYSENDPPSDLLRTITDYQSSPVSVSIEREDTPSTSNNWEFGGDYEHSFSNGSKYKLLFIVNERNNSSTRERFASSALGQPETKNLFLDTRSRYRERIVRTSYGWGLQEGQSLEIGVEGAQTIQDSSLRLGLNVPGITSPDFGGLHPISVPNAISEVEEVRAEGFATHNWQINQRMSLESSLLYEVSEIEQSSDVNKKRDFDFVKPKLDFRFDISRSLQLRVSAEKDVSQLSFRDFSAGVNPQDDDQNTVAGNPELEQEQTWRYNVNLDYRLPNDGGVLNSRFFYYDVRDSIGKVDISPDPQNLLSANGNVGDGKVFGLYLNASIRLGFLNLPQAVITAGLNLEDAYIYDPLIAKKRTIIPFDRGGFRLGYRQDIPERNLSFGLNYQEGFGEMGGTGGNRVQYDIDNVVFYNGGKMQPNLTFFAEKVGFANLTYRFEINNALDSENCMLRKRYNGYLRDRDLIEIENPCYTTGAEFVLKVRSTF</sequence>
<feature type="domain" description="TonB-dependent receptor-like beta-barrel" evidence="4">
    <location>
        <begin position="212"/>
        <end position="665"/>
    </location>
</feature>
<dbReference type="InterPro" id="IPR037066">
    <property type="entry name" value="Plug_dom_sf"/>
</dbReference>
<evidence type="ECO:0000256" key="1">
    <source>
        <dbReference type="ARBA" id="ARBA00004442"/>
    </source>
</evidence>
<dbReference type="InterPro" id="IPR000531">
    <property type="entry name" value="Beta-barrel_TonB"/>
</dbReference>
<evidence type="ECO:0000259" key="4">
    <source>
        <dbReference type="Pfam" id="PF00593"/>
    </source>
</evidence>
<dbReference type="EMBL" id="UINC01026826">
    <property type="protein sequence ID" value="SVB04985.1"/>
    <property type="molecule type" value="Genomic_DNA"/>
</dbReference>
<evidence type="ECO:0000256" key="2">
    <source>
        <dbReference type="ARBA" id="ARBA00023136"/>
    </source>
</evidence>
<dbReference type="PANTHER" id="PTHR40980:SF4">
    <property type="entry name" value="TONB-DEPENDENT RECEPTOR-LIKE BETA-BARREL DOMAIN-CONTAINING PROTEIN"/>
    <property type="match status" value="1"/>
</dbReference>
<dbReference type="Gene3D" id="2.170.130.10">
    <property type="entry name" value="TonB-dependent receptor, plug domain"/>
    <property type="match status" value="1"/>
</dbReference>
<protein>
    <submittedName>
        <fullName evidence="6">Uncharacterized protein</fullName>
    </submittedName>
</protein>
<keyword evidence="2" id="KW-0472">Membrane</keyword>
<evidence type="ECO:0000313" key="6">
    <source>
        <dbReference type="EMBL" id="SVB04985.1"/>
    </source>
</evidence>
<dbReference type="InterPro" id="IPR036942">
    <property type="entry name" value="Beta-barrel_TonB_sf"/>
</dbReference>
<accession>A0A382ATY3</accession>
<dbReference type="Pfam" id="PF07715">
    <property type="entry name" value="Plug"/>
    <property type="match status" value="1"/>
</dbReference>
<keyword evidence="3" id="KW-0998">Cell outer membrane</keyword>
<feature type="domain" description="TonB-dependent receptor plug" evidence="5">
    <location>
        <begin position="14"/>
        <end position="99"/>
    </location>
</feature>
<evidence type="ECO:0000259" key="5">
    <source>
        <dbReference type="Pfam" id="PF07715"/>
    </source>
</evidence>
<dbReference type="Pfam" id="PF00593">
    <property type="entry name" value="TonB_dep_Rec_b-barrel"/>
    <property type="match status" value="1"/>
</dbReference>
<gene>
    <name evidence="6" type="ORF">METZ01_LOCUS157839</name>
</gene>
<dbReference type="InterPro" id="IPR012910">
    <property type="entry name" value="Plug_dom"/>
</dbReference>
<dbReference type="GO" id="GO:0009279">
    <property type="term" value="C:cell outer membrane"/>
    <property type="evidence" value="ECO:0007669"/>
    <property type="project" value="UniProtKB-SubCell"/>
</dbReference>
<organism evidence="6">
    <name type="scientific">marine metagenome</name>
    <dbReference type="NCBI Taxonomy" id="408172"/>
    <lineage>
        <taxon>unclassified sequences</taxon>
        <taxon>metagenomes</taxon>
        <taxon>ecological metagenomes</taxon>
    </lineage>
</organism>
<name>A0A382ATY3_9ZZZZ</name>
<dbReference type="AlphaFoldDB" id="A0A382ATY3"/>
<dbReference type="SUPFAM" id="SSF56935">
    <property type="entry name" value="Porins"/>
    <property type="match status" value="1"/>
</dbReference>
<proteinExistence type="predicted"/>
<comment type="subcellular location">
    <subcellularLocation>
        <location evidence="1">Cell outer membrane</location>
    </subcellularLocation>
</comment>
<dbReference type="PANTHER" id="PTHR40980">
    <property type="entry name" value="PLUG DOMAIN-CONTAINING PROTEIN"/>
    <property type="match status" value="1"/>
</dbReference>
<dbReference type="Gene3D" id="2.40.170.20">
    <property type="entry name" value="TonB-dependent receptor, beta-barrel domain"/>
    <property type="match status" value="1"/>
</dbReference>